<dbReference type="Proteomes" id="UP001150830">
    <property type="component" value="Unassembled WGS sequence"/>
</dbReference>
<organism evidence="2 3">
    <name type="scientific">Parathalassolituus penaei</name>
    <dbReference type="NCBI Taxonomy" id="2997323"/>
    <lineage>
        <taxon>Bacteria</taxon>
        <taxon>Pseudomonadati</taxon>
        <taxon>Pseudomonadota</taxon>
        <taxon>Gammaproteobacteria</taxon>
        <taxon>Oceanospirillales</taxon>
        <taxon>Oceanospirillaceae</taxon>
        <taxon>Parathalassolituus</taxon>
    </lineage>
</organism>
<gene>
    <name evidence="2" type="ORF">OUO13_07810</name>
</gene>
<evidence type="ECO:0000256" key="1">
    <source>
        <dbReference type="SAM" id="MobiDB-lite"/>
    </source>
</evidence>
<dbReference type="AlphaFoldDB" id="A0A9X3ECH5"/>
<feature type="region of interest" description="Disordered" evidence="1">
    <location>
        <begin position="114"/>
        <end position="168"/>
    </location>
</feature>
<evidence type="ECO:0000313" key="2">
    <source>
        <dbReference type="EMBL" id="MCY0965088.1"/>
    </source>
</evidence>
<sequence>MTAIRSDRAAEIHFMALALSFEIETGERFRWKNNPDVMALMLVQALKLEHHELRWRAERYLQILKDESRADMLAMMDKIRDRQHRGYSASGLHRTEAPISRKVRTIYRGASSFRPAVPDPVSSRPVREAATQPMAVSGEKTDSSITQPSRGPVLLEPLEDDWLNGKSA</sequence>
<evidence type="ECO:0000313" key="3">
    <source>
        <dbReference type="Proteomes" id="UP001150830"/>
    </source>
</evidence>
<accession>A0A9X3ECH5</accession>
<proteinExistence type="predicted"/>
<comment type="caution">
    <text evidence="2">The sequence shown here is derived from an EMBL/GenBank/DDBJ whole genome shotgun (WGS) entry which is preliminary data.</text>
</comment>
<dbReference type="RefSeq" id="WP_283173305.1">
    <property type="nucleotide sequence ID" value="NZ_JAPNOA010000022.1"/>
</dbReference>
<name>A0A9X3ECH5_9GAMM</name>
<keyword evidence="3" id="KW-1185">Reference proteome</keyword>
<protein>
    <submittedName>
        <fullName evidence="2">Uncharacterized protein</fullName>
    </submittedName>
</protein>
<dbReference type="EMBL" id="JAPNOA010000022">
    <property type="protein sequence ID" value="MCY0965088.1"/>
    <property type="molecule type" value="Genomic_DNA"/>
</dbReference>
<reference evidence="2" key="1">
    <citation type="submission" date="2022-11" db="EMBL/GenBank/DDBJ databases">
        <title>Parathalassolutuus dongxingensis gen. nov., sp. nov., a novel member of family Oceanospirillaceae isolated from a coastal shrimp pond in Guangxi, China.</title>
        <authorList>
            <person name="Chen H."/>
        </authorList>
    </citation>
    <scope>NUCLEOTIDE SEQUENCE</scope>
    <source>
        <strain evidence="2">G-43</strain>
    </source>
</reference>